<evidence type="ECO:0000256" key="3">
    <source>
        <dbReference type="ARBA" id="ARBA00022448"/>
    </source>
</evidence>
<protein>
    <recommendedName>
        <fullName evidence="8">Bcr/CflA family efflux transporter</fullName>
    </recommendedName>
</protein>
<gene>
    <name evidence="10" type="ORF">RI845_02690</name>
</gene>
<dbReference type="PANTHER" id="PTHR23502">
    <property type="entry name" value="MAJOR FACILITATOR SUPERFAMILY"/>
    <property type="match status" value="1"/>
</dbReference>
<evidence type="ECO:0000256" key="6">
    <source>
        <dbReference type="ARBA" id="ARBA00022989"/>
    </source>
</evidence>
<evidence type="ECO:0000256" key="8">
    <source>
        <dbReference type="RuleBase" id="RU365088"/>
    </source>
</evidence>
<keyword evidence="11" id="KW-1185">Reference proteome</keyword>
<evidence type="ECO:0000256" key="5">
    <source>
        <dbReference type="ARBA" id="ARBA00022692"/>
    </source>
</evidence>
<evidence type="ECO:0000256" key="4">
    <source>
        <dbReference type="ARBA" id="ARBA00022475"/>
    </source>
</evidence>
<evidence type="ECO:0000256" key="7">
    <source>
        <dbReference type="ARBA" id="ARBA00023136"/>
    </source>
</evidence>
<sequence length="397" mass="43090">MAEQEKNNNISLSLLLPLLASIVAITPLAVDLYLPAMPVIAQYFNSSIAAVQNSLSIYLAGYACGLVLFGPLADIIGRRKLAIFGLSFFSIISFAIPLSQTIDQFIGLRFAQAFCGSAATVVVPGIIRQFYGKNTAKGMSYVSMIMMFAPMLAPTIGSAILVIANWQSMFYFLGIYSLIILIASFTKLPEMTKNTDPDIEKVSFFGNYKIVLSNKAARKYILSSMLVSLAFFAYLTAIPFVYLEVYKTSEFVFSFLFGINVVALMMAQLINTRCVGKYGSEKMLLSGLLVALFSALTLVVVNILELSLFWTVISILPLMGSISLIAVNSDSLILLTFANQTGTATAVIGTLRFGIGALAGPILAFFHTESALPFAVLMLTSIILVGLCQYSPLKRKL</sequence>
<evidence type="ECO:0000313" key="10">
    <source>
        <dbReference type="EMBL" id="WNC69070.1"/>
    </source>
</evidence>
<accession>A0ABY9TJV3</accession>
<organism evidence="10 11">
    <name type="scientific">Thalassotalea nanhaiensis</name>
    <dbReference type="NCBI Taxonomy" id="3065648"/>
    <lineage>
        <taxon>Bacteria</taxon>
        <taxon>Pseudomonadati</taxon>
        <taxon>Pseudomonadota</taxon>
        <taxon>Gammaproteobacteria</taxon>
        <taxon>Alteromonadales</taxon>
        <taxon>Colwelliaceae</taxon>
        <taxon>Thalassotalea</taxon>
    </lineage>
</organism>
<dbReference type="PROSITE" id="PS50850">
    <property type="entry name" value="MFS"/>
    <property type="match status" value="1"/>
</dbReference>
<feature type="transmembrane region" description="Helical" evidence="8">
    <location>
        <begin position="50"/>
        <end position="69"/>
    </location>
</feature>
<dbReference type="PANTHER" id="PTHR23502:SF132">
    <property type="entry name" value="POLYAMINE TRANSPORTER 2-RELATED"/>
    <property type="match status" value="1"/>
</dbReference>
<evidence type="ECO:0000313" key="11">
    <source>
        <dbReference type="Proteomes" id="UP001248581"/>
    </source>
</evidence>
<dbReference type="Pfam" id="PF07690">
    <property type="entry name" value="MFS_1"/>
    <property type="match status" value="1"/>
</dbReference>
<feature type="transmembrane region" description="Helical" evidence="8">
    <location>
        <begin position="372"/>
        <end position="393"/>
    </location>
</feature>
<feature type="transmembrane region" description="Helical" evidence="8">
    <location>
        <begin position="12"/>
        <end position="30"/>
    </location>
</feature>
<feature type="transmembrane region" description="Helical" evidence="8">
    <location>
        <begin position="344"/>
        <end position="366"/>
    </location>
</feature>
<keyword evidence="4" id="KW-1003">Cell membrane</keyword>
<reference evidence="11" key="1">
    <citation type="submission" date="2023-09" db="EMBL/GenBank/DDBJ databases">
        <authorList>
            <person name="Li S."/>
            <person name="Li X."/>
            <person name="Zhang C."/>
            <person name="Zhao Z."/>
        </authorList>
    </citation>
    <scope>NUCLEOTIDE SEQUENCE [LARGE SCALE GENOMIC DNA]</scope>
    <source>
        <strain evidence="11">SQ345</strain>
    </source>
</reference>
<dbReference type="Gene3D" id="1.20.1720.10">
    <property type="entry name" value="Multidrug resistance protein D"/>
    <property type="match status" value="1"/>
</dbReference>
<dbReference type="SUPFAM" id="SSF103473">
    <property type="entry name" value="MFS general substrate transporter"/>
    <property type="match status" value="1"/>
</dbReference>
<feature type="transmembrane region" description="Helical" evidence="8">
    <location>
        <begin position="139"/>
        <end position="163"/>
    </location>
</feature>
<dbReference type="RefSeq" id="WP_348388214.1">
    <property type="nucleotide sequence ID" value="NZ_CP134146.1"/>
</dbReference>
<keyword evidence="6 8" id="KW-1133">Transmembrane helix</keyword>
<dbReference type="InterPro" id="IPR004812">
    <property type="entry name" value="Efflux_drug-R_Bcr/CmlA"/>
</dbReference>
<comment type="subcellular location">
    <subcellularLocation>
        <location evidence="8">Cell inner membrane</location>
        <topology evidence="8">Multi-pass membrane protein</topology>
    </subcellularLocation>
    <subcellularLocation>
        <location evidence="1">Cell membrane</location>
        <topology evidence="1">Multi-pass membrane protein</topology>
    </subcellularLocation>
</comment>
<dbReference type="InterPro" id="IPR020846">
    <property type="entry name" value="MFS_dom"/>
</dbReference>
<keyword evidence="8" id="KW-0997">Cell inner membrane</keyword>
<dbReference type="Proteomes" id="UP001248581">
    <property type="component" value="Chromosome"/>
</dbReference>
<feature type="transmembrane region" description="Helical" evidence="8">
    <location>
        <begin position="283"/>
        <end position="304"/>
    </location>
</feature>
<keyword evidence="7 8" id="KW-0472">Membrane</keyword>
<dbReference type="InterPro" id="IPR036259">
    <property type="entry name" value="MFS_trans_sf"/>
</dbReference>
<keyword evidence="5 8" id="KW-0812">Transmembrane</keyword>
<feature type="transmembrane region" description="Helical" evidence="8">
    <location>
        <begin position="106"/>
        <end position="127"/>
    </location>
</feature>
<comment type="similarity">
    <text evidence="2 8">Belongs to the major facilitator superfamily. Bcr/CmlA family.</text>
</comment>
<dbReference type="EMBL" id="CP134146">
    <property type="protein sequence ID" value="WNC69070.1"/>
    <property type="molecule type" value="Genomic_DNA"/>
</dbReference>
<feature type="transmembrane region" description="Helical" evidence="8">
    <location>
        <begin position="310"/>
        <end position="337"/>
    </location>
</feature>
<feature type="transmembrane region" description="Helical" evidence="8">
    <location>
        <begin position="220"/>
        <end position="245"/>
    </location>
</feature>
<evidence type="ECO:0000256" key="2">
    <source>
        <dbReference type="ARBA" id="ARBA00006236"/>
    </source>
</evidence>
<evidence type="ECO:0000256" key="1">
    <source>
        <dbReference type="ARBA" id="ARBA00004651"/>
    </source>
</evidence>
<dbReference type="InterPro" id="IPR011701">
    <property type="entry name" value="MFS"/>
</dbReference>
<proteinExistence type="inferred from homology"/>
<dbReference type="NCBIfam" id="TIGR00710">
    <property type="entry name" value="efflux_Bcr_CflA"/>
    <property type="match status" value="1"/>
</dbReference>
<feature type="domain" description="Major facilitator superfamily (MFS) profile" evidence="9">
    <location>
        <begin position="13"/>
        <end position="397"/>
    </location>
</feature>
<feature type="transmembrane region" description="Helical" evidence="8">
    <location>
        <begin position="251"/>
        <end position="271"/>
    </location>
</feature>
<dbReference type="CDD" id="cd17320">
    <property type="entry name" value="MFS_MdfA_MDR_like"/>
    <property type="match status" value="1"/>
</dbReference>
<evidence type="ECO:0000259" key="9">
    <source>
        <dbReference type="PROSITE" id="PS50850"/>
    </source>
</evidence>
<keyword evidence="3 8" id="KW-0813">Transport</keyword>
<feature type="transmembrane region" description="Helical" evidence="8">
    <location>
        <begin position="169"/>
        <end position="186"/>
    </location>
</feature>
<name>A0ABY9TJV3_9GAMM</name>
<feature type="transmembrane region" description="Helical" evidence="8">
    <location>
        <begin position="81"/>
        <end position="100"/>
    </location>
</feature>